<gene>
    <name evidence="2" type="ORF">NCTC10376_02294</name>
</gene>
<dbReference type="EMBL" id="UGTW01000001">
    <property type="protein sequence ID" value="SUC16396.1"/>
    <property type="molecule type" value="Genomic_DNA"/>
</dbReference>
<dbReference type="Proteomes" id="UP000254331">
    <property type="component" value="Unassembled WGS sequence"/>
</dbReference>
<protein>
    <submittedName>
        <fullName evidence="2">Phage lipoprotein</fullName>
    </submittedName>
</protein>
<keyword evidence="2" id="KW-0449">Lipoprotein</keyword>
<name>A0A379FA20_PROVU</name>
<sequence>MKKLISIIFIFFSINVQAIEKQISAPLGLTWGMTYEEVLNKTGNIKLIGNKENRIKEYLVNTDSKLIDGIELYSVGIDDKYGLINVDMLIYVDDGEIVERYNILKQALSSKYGNQYSNEYLWKSGTKGRFTLPECLSNELCGKYVSHYQGDDSSNAMLMLGASADKKSSIIFLFYKSSFIKKIKQEEDEQQEKIIKEKAKGLADSL</sequence>
<proteinExistence type="predicted"/>
<evidence type="ECO:0000313" key="2">
    <source>
        <dbReference type="EMBL" id="SUC16396.1"/>
    </source>
</evidence>
<accession>A0A379FA20</accession>
<dbReference type="AlphaFoldDB" id="A0A379FA20"/>
<evidence type="ECO:0000256" key="1">
    <source>
        <dbReference type="SAM" id="SignalP"/>
    </source>
</evidence>
<dbReference type="RefSeq" id="WP_115370651.1">
    <property type="nucleotide sequence ID" value="NZ_UGTW01000001.1"/>
</dbReference>
<evidence type="ECO:0000313" key="3">
    <source>
        <dbReference type="Proteomes" id="UP000254331"/>
    </source>
</evidence>
<feature type="signal peptide" evidence="1">
    <location>
        <begin position="1"/>
        <end position="18"/>
    </location>
</feature>
<organism evidence="2 3">
    <name type="scientific">Proteus vulgaris</name>
    <dbReference type="NCBI Taxonomy" id="585"/>
    <lineage>
        <taxon>Bacteria</taxon>
        <taxon>Pseudomonadati</taxon>
        <taxon>Pseudomonadota</taxon>
        <taxon>Gammaproteobacteria</taxon>
        <taxon>Enterobacterales</taxon>
        <taxon>Morganellaceae</taxon>
        <taxon>Proteus</taxon>
    </lineage>
</organism>
<keyword evidence="1" id="KW-0732">Signal</keyword>
<feature type="chain" id="PRO_5016689849" evidence="1">
    <location>
        <begin position="19"/>
        <end position="206"/>
    </location>
</feature>
<reference evidence="2 3" key="1">
    <citation type="submission" date="2018-06" db="EMBL/GenBank/DDBJ databases">
        <authorList>
            <consortium name="Pathogen Informatics"/>
            <person name="Doyle S."/>
        </authorList>
    </citation>
    <scope>NUCLEOTIDE SEQUENCE [LARGE SCALE GENOMIC DNA]</scope>
    <source>
        <strain evidence="2 3">NCTC10376</strain>
    </source>
</reference>